<dbReference type="PROSITE" id="PS50887">
    <property type="entry name" value="GGDEF"/>
    <property type="match status" value="1"/>
</dbReference>
<dbReference type="InterPro" id="IPR011006">
    <property type="entry name" value="CheY-like_superfamily"/>
</dbReference>
<dbReference type="RefSeq" id="WP_209986385.1">
    <property type="nucleotide sequence ID" value="NZ_JAGINO010000018.1"/>
</dbReference>
<dbReference type="PANTHER" id="PTHR45138">
    <property type="entry name" value="REGULATORY COMPONENTS OF SENSORY TRANSDUCTION SYSTEM"/>
    <property type="match status" value="1"/>
</dbReference>
<dbReference type="InterPro" id="IPR050469">
    <property type="entry name" value="Diguanylate_Cyclase"/>
</dbReference>
<evidence type="ECO:0000259" key="7">
    <source>
        <dbReference type="PROSITE" id="PS50887"/>
    </source>
</evidence>
<feature type="modified residue" description="4-aspartylphosphate" evidence="3">
    <location>
        <position position="92"/>
    </location>
</feature>
<dbReference type="Gene3D" id="3.40.50.2300">
    <property type="match status" value="1"/>
</dbReference>
<reference evidence="8 9" key="1">
    <citation type="submission" date="2023-07" db="EMBL/GenBank/DDBJ databases">
        <title>Genomic Encyclopedia of Type Strains, Phase IV (KMG-IV): sequencing the most valuable type-strain genomes for metagenomic binning, comparative biology and taxonomic classification.</title>
        <authorList>
            <person name="Goeker M."/>
        </authorList>
    </citation>
    <scope>NUCLEOTIDE SEQUENCE [LARGE SCALE GENOMIC DNA]</scope>
    <source>
        <strain evidence="8 9">DSM 19922</strain>
    </source>
</reference>
<organism evidence="8 9">
    <name type="scientific">Azospirillum picis</name>
    <dbReference type="NCBI Taxonomy" id="488438"/>
    <lineage>
        <taxon>Bacteria</taxon>
        <taxon>Pseudomonadati</taxon>
        <taxon>Pseudomonadota</taxon>
        <taxon>Alphaproteobacteria</taxon>
        <taxon>Rhodospirillales</taxon>
        <taxon>Azospirillaceae</taxon>
        <taxon>Azospirillum</taxon>
    </lineage>
</organism>
<dbReference type="SUPFAM" id="SSF52172">
    <property type="entry name" value="CheY-like"/>
    <property type="match status" value="1"/>
</dbReference>
<keyword evidence="4" id="KW-0175">Coiled coil</keyword>
<dbReference type="SMART" id="SM00267">
    <property type="entry name" value="GGDEF"/>
    <property type="match status" value="1"/>
</dbReference>
<dbReference type="InterPro" id="IPR000160">
    <property type="entry name" value="GGDEF_dom"/>
</dbReference>
<feature type="compositionally biased region" description="Basic and acidic residues" evidence="5">
    <location>
        <begin position="10"/>
        <end position="29"/>
    </location>
</feature>
<evidence type="ECO:0000256" key="5">
    <source>
        <dbReference type="SAM" id="MobiDB-lite"/>
    </source>
</evidence>
<dbReference type="PROSITE" id="PS50110">
    <property type="entry name" value="RESPONSE_REGULATORY"/>
    <property type="match status" value="1"/>
</dbReference>
<dbReference type="Pfam" id="PF11849">
    <property type="entry name" value="DUF3369"/>
    <property type="match status" value="1"/>
</dbReference>
<dbReference type="EMBL" id="JAUSVU010000018">
    <property type="protein sequence ID" value="MDQ0535445.1"/>
    <property type="molecule type" value="Genomic_DNA"/>
</dbReference>
<dbReference type="EC" id="2.7.7.65" evidence="1"/>
<dbReference type="CDD" id="cd01949">
    <property type="entry name" value="GGDEF"/>
    <property type="match status" value="1"/>
</dbReference>
<dbReference type="InterPro" id="IPR021800">
    <property type="entry name" value="DUF3369"/>
</dbReference>
<dbReference type="InterPro" id="IPR001789">
    <property type="entry name" value="Sig_transdc_resp-reg_receiver"/>
</dbReference>
<feature type="domain" description="Response regulatory" evidence="6">
    <location>
        <begin position="37"/>
        <end position="205"/>
    </location>
</feature>
<sequence length="522" mass="56157">MPNDFLFAADDPRDPEGDGREPDAPESHGHAAPAPWLVLVADDEPEVLAVTRLALSRLCFRGRMVRVLGCGSAAEAKRILHEVPDIAVILLDVVMETNDAGLRLVRIIREEMGNSAVRIILRTGQPGEVPEEDVVLSCDIDDYKTKTELTARKLLTCVVAALRSHAAIRALENGRRGLERVLHAADRLFAPRDSATFAAELLAQMPDVLDATPHAVLCRGAEVVAASGRYAAGTAPPAPTLAAARQRGGCVAGTEGDGTHGHRERHGIALPIRSPDGEEMSAWIETGRRPDAADLGLAELYASKIGTAYATLRLTERLREAAETLEARIAERTRALEEANARLNRLATLDPLTGIWNRRRFLELAAAELTRAKRYGRHLGLFLLDLDGFKAINDTHGHAAGDAVLRTVVKRTRAALRSSDHIARFGGEEFVVLLPETDGDGTAVVAERVRAALADSPVMVGETAIAVTGSLGIAAWRPEEPTIDDTLGRADRALYTAKQAGRNRVVQDTGWAGPPYGSPLQS</sequence>
<evidence type="ECO:0000259" key="6">
    <source>
        <dbReference type="PROSITE" id="PS50110"/>
    </source>
</evidence>
<dbReference type="InterPro" id="IPR043128">
    <property type="entry name" value="Rev_trsase/Diguanyl_cyclase"/>
</dbReference>
<gene>
    <name evidence="8" type="ORF">QO018_004327</name>
</gene>
<evidence type="ECO:0000256" key="1">
    <source>
        <dbReference type="ARBA" id="ARBA00012528"/>
    </source>
</evidence>
<dbReference type="Proteomes" id="UP001244552">
    <property type="component" value="Unassembled WGS sequence"/>
</dbReference>
<dbReference type="SUPFAM" id="SSF55073">
    <property type="entry name" value="Nucleotide cyclase"/>
    <property type="match status" value="1"/>
</dbReference>
<name>A0ABU0MPP9_9PROT</name>
<feature type="coiled-coil region" evidence="4">
    <location>
        <begin position="315"/>
        <end position="349"/>
    </location>
</feature>
<evidence type="ECO:0000313" key="9">
    <source>
        <dbReference type="Proteomes" id="UP001244552"/>
    </source>
</evidence>
<evidence type="ECO:0000256" key="2">
    <source>
        <dbReference type="ARBA" id="ARBA00034247"/>
    </source>
</evidence>
<keyword evidence="3" id="KW-0597">Phosphoprotein</keyword>
<keyword evidence="9" id="KW-1185">Reference proteome</keyword>
<dbReference type="PANTHER" id="PTHR45138:SF9">
    <property type="entry name" value="DIGUANYLATE CYCLASE DGCM-RELATED"/>
    <property type="match status" value="1"/>
</dbReference>
<evidence type="ECO:0000313" key="8">
    <source>
        <dbReference type="EMBL" id="MDQ0535445.1"/>
    </source>
</evidence>
<proteinExistence type="predicted"/>
<dbReference type="InterPro" id="IPR029787">
    <property type="entry name" value="Nucleotide_cyclase"/>
</dbReference>
<dbReference type="Gene3D" id="3.30.70.270">
    <property type="match status" value="1"/>
</dbReference>
<comment type="catalytic activity">
    <reaction evidence="2">
        <text>2 GTP = 3',3'-c-di-GMP + 2 diphosphate</text>
        <dbReference type="Rhea" id="RHEA:24898"/>
        <dbReference type="ChEBI" id="CHEBI:33019"/>
        <dbReference type="ChEBI" id="CHEBI:37565"/>
        <dbReference type="ChEBI" id="CHEBI:58805"/>
        <dbReference type="EC" id="2.7.7.65"/>
    </reaction>
</comment>
<dbReference type="NCBIfam" id="TIGR00254">
    <property type="entry name" value="GGDEF"/>
    <property type="match status" value="1"/>
</dbReference>
<dbReference type="Pfam" id="PF00990">
    <property type="entry name" value="GGDEF"/>
    <property type="match status" value="1"/>
</dbReference>
<comment type="caution">
    <text evidence="8">The sequence shown here is derived from an EMBL/GenBank/DDBJ whole genome shotgun (WGS) entry which is preliminary data.</text>
</comment>
<feature type="domain" description="GGDEF" evidence="7">
    <location>
        <begin position="377"/>
        <end position="510"/>
    </location>
</feature>
<feature type="region of interest" description="Disordered" evidence="5">
    <location>
        <begin position="1"/>
        <end position="29"/>
    </location>
</feature>
<evidence type="ECO:0000256" key="4">
    <source>
        <dbReference type="SAM" id="Coils"/>
    </source>
</evidence>
<evidence type="ECO:0000256" key="3">
    <source>
        <dbReference type="PROSITE-ProRule" id="PRU00169"/>
    </source>
</evidence>
<protein>
    <recommendedName>
        <fullName evidence="1">diguanylate cyclase</fullName>
        <ecNumber evidence="1">2.7.7.65</ecNumber>
    </recommendedName>
</protein>
<accession>A0ABU0MPP9</accession>